<organism evidence="2 3">
    <name type="scientific">Sphingomonas immobilis</name>
    <dbReference type="NCBI Taxonomy" id="3063997"/>
    <lineage>
        <taxon>Bacteria</taxon>
        <taxon>Pseudomonadati</taxon>
        <taxon>Pseudomonadota</taxon>
        <taxon>Alphaproteobacteria</taxon>
        <taxon>Sphingomonadales</taxon>
        <taxon>Sphingomonadaceae</taxon>
        <taxon>Sphingomonas</taxon>
    </lineage>
</organism>
<comment type="caution">
    <text evidence="2">The sequence shown here is derived from an EMBL/GenBank/DDBJ whole genome shotgun (WGS) entry which is preliminary data.</text>
</comment>
<dbReference type="SUPFAM" id="SSF56112">
    <property type="entry name" value="Protein kinase-like (PK-like)"/>
    <property type="match status" value="1"/>
</dbReference>
<proteinExistence type="predicted"/>
<dbReference type="EMBL" id="JAUQSZ010000004">
    <property type="protein sequence ID" value="MDO7842137.1"/>
    <property type="molecule type" value="Genomic_DNA"/>
</dbReference>
<dbReference type="SMART" id="SM00587">
    <property type="entry name" value="CHK"/>
    <property type="match status" value="1"/>
</dbReference>
<reference evidence="2" key="1">
    <citation type="submission" date="2023-07" db="EMBL/GenBank/DDBJ databases">
        <authorList>
            <person name="Kim M.K."/>
        </authorList>
    </citation>
    <scope>NUCLEOTIDE SEQUENCE</scope>
    <source>
        <strain evidence="2">CA1-15</strain>
    </source>
</reference>
<dbReference type="InterPro" id="IPR002575">
    <property type="entry name" value="Aminoglycoside_PTrfase"/>
</dbReference>
<accession>A0ABT9A0C3</accession>
<dbReference type="InterPro" id="IPR052961">
    <property type="entry name" value="Oxido-Kinase-like_Enzymes"/>
</dbReference>
<keyword evidence="3" id="KW-1185">Reference proteome</keyword>
<dbReference type="InterPro" id="IPR015897">
    <property type="entry name" value="CHK_kinase-like"/>
</dbReference>
<gene>
    <name evidence="2" type="ORF">Q5H94_07355</name>
</gene>
<dbReference type="Proteomes" id="UP001176468">
    <property type="component" value="Unassembled WGS sequence"/>
</dbReference>
<dbReference type="RefSeq" id="WP_304560605.1">
    <property type="nucleotide sequence ID" value="NZ_JAUQSZ010000004.1"/>
</dbReference>
<feature type="domain" description="CHK kinase-like" evidence="1">
    <location>
        <begin position="123"/>
        <end position="296"/>
    </location>
</feature>
<protein>
    <submittedName>
        <fullName evidence="2">Phosphotransferase</fullName>
    </submittedName>
</protein>
<dbReference type="PANTHER" id="PTHR23020">
    <property type="entry name" value="UNCHARACTERIZED NUCLEAR HORMONE RECEPTOR-RELATED"/>
    <property type="match status" value="1"/>
</dbReference>
<evidence type="ECO:0000259" key="1">
    <source>
        <dbReference type="SMART" id="SM00587"/>
    </source>
</evidence>
<evidence type="ECO:0000313" key="2">
    <source>
        <dbReference type="EMBL" id="MDO7842137.1"/>
    </source>
</evidence>
<name>A0ABT9A0C3_9SPHN</name>
<dbReference type="Pfam" id="PF01636">
    <property type="entry name" value="APH"/>
    <property type="match status" value="1"/>
</dbReference>
<evidence type="ECO:0000313" key="3">
    <source>
        <dbReference type="Proteomes" id="UP001176468"/>
    </source>
</evidence>
<dbReference type="PANTHER" id="PTHR23020:SF41">
    <property type="entry name" value="AMINOGLYCOSIDE PHOSPHOTRANSFERASE DOMAIN-CONTAINING PROTEIN"/>
    <property type="match status" value="1"/>
</dbReference>
<dbReference type="Gene3D" id="3.90.1200.10">
    <property type="match status" value="1"/>
</dbReference>
<sequence length="354" mass="38676">MTSPSPAPLYLAEILDPAWLRPRLYPDQPSLRITGAREIWREENTATKVRVELDLENAAPGTGRTICIKGMIDESGMKWVSSGTSATESHFYAQMAPGLAAAGINVPDCLYTAIDPENGHGLLIMKDMVVEGATFLTALTPYSPDQARDSLAQLARLHVETGAGKPLHDMAFKGITLDRLAAESLIPLDMLQGLLDDPRGAPLAAEVKNAGRLHRSLGALRDCFAGEPTCIVHGDAHAGNLYRKDGAAGIIDWQVVQHGHWAQDVAYHIVAALSVEDRRAHGDALLDVYLAERARLGDPVADHDTARAHFRAAVVYGYYMWGVTRRVRPDIIREFVKRLGLAVTEYRSFELLGV</sequence>
<dbReference type="InterPro" id="IPR011009">
    <property type="entry name" value="Kinase-like_dom_sf"/>
</dbReference>